<protein>
    <submittedName>
        <fullName evidence="2">Uncharacterized protein</fullName>
    </submittedName>
</protein>
<dbReference type="RefSeq" id="WP_273305367.1">
    <property type="nucleotide sequence ID" value="NZ_DYUD01000010.1"/>
</dbReference>
<gene>
    <name evidence="2" type="ORF">K8U91_02310</name>
</gene>
<dbReference type="EMBL" id="DYUD01000010">
    <property type="protein sequence ID" value="HJG88298.1"/>
    <property type="molecule type" value="Genomic_DNA"/>
</dbReference>
<dbReference type="Proteomes" id="UP000757103">
    <property type="component" value="Unassembled WGS sequence"/>
</dbReference>
<reference evidence="2" key="1">
    <citation type="journal article" date="2021" name="PeerJ">
        <title>Extensive microbial diversity within the chicken gut microbiome revealed by metagenomics and culture.</title>
        <authorList>
            <person name="Gilroy R."/>
            <person name="Ravi A."/>
            <person name="Getino M."/>
            <person name="Pursley I."/>
            <person name="Horton D.L."/>
            <person name="Alikhan N.F."/>
            <person name="Baker D."/>
            <person name="Gharbi K."/>
            <person name="Hall N."/>
            <person name="Watson M."/>
            <person name="Adriaenssens E.M."/>
            <person name="Foster-Nyarko E."/>
            <person name="Jarju S."/>
            <person name="Secka A."/>
            <person name="Antonio M."/>
            <person name="Oren A."/>
            <person name="Chaudhuri R.R."/>
            <person name="La Ragione R."/>
            <person name="Hildebrand F."/>
            <person name="Pallen M.J."/>
        </authorList>
    </citation>
    <scope>NUCLEOTIDE SEQUENCE</scope>
    <source>
        <strain evidence="2">CHK121-7720</strain>
    </source>
</reference>
<proteinExistence type="predicted"/>
<feature type="transmembrane region" description="Helical" evidence="1">
    <location>
        <begin position="97"/>
        <end position="117"/>
    </location>
</feature>
<reference evidence="2" key="2">
    <citation type="submission" date="2021-09" db="EMBL/GenBank/DDBJ databases">
        <authorList>
            <person name="Gilroy R."/>
        </authorList>
    </citation>
    <scope>NUCLEOTIDE SEQUENCE</scope>
    <source>
        <strain evidence="2">CHK121-7720</strain>
    </source>
</reference>
<feature type="transmembrane region" description="Helical" evidence="1">
    <location>
        <begin position="123"/>
        <end position="145"/>
    </location>
</feature>
<evidence type="ECO:0000256" key="1">
    <source>
        <dbReference type="SAM" id="Phobius"/>
    </source>
</evidence>
<accession>A0A921SU66</accession>
<feature type="transmembrane region" description="Helical" evidence="1">
    <location>
        <begin position="34"/>
        <end position="52"/>
    </location>
</feature>
<keyword evidence="1" id="KW-1133">Transmembrane helix</keyword>
<evidence type="ECO:0000313" key="3">
    <source>
        <dbReference type="Proteomes" id="UP000757103"/>
    </source>
</evidence>
<sequence>MEEKKLNEKESLELITQMIRQSRRNMVVGSGNRFLLYGYSAVILSIIVFVLVRTTGHLTWAALWFGMFLPFIYSWLYDRKHRPAVVTYTDRMINETWKVIGTLFVITVLVMMILGYAMGSVNFALMLPLALIYCGIGTSITGLVIKDSVLAYLPLFGLVFAIYMLVALPSLLHTPATWHLYFGLSFLIMMVIPGHNLNAKCRK</sequence>
<name>A0A921SU66_9BACT</name>
<dbReference type="AlphaFoldDB" id="A0A921SU66"/>
<evidence type="ECO:0000313" key="2">
    <source>
        <dbReference type="EMBL" id="HJG88298.1"/>
    </source>
</evidence>
<organism evidence="2 3">
    <name type="scientific">Barnesiella viscericola</name>
    <dbReference type="NCBI Taxonomy" id="397865"/>
    <lineage>
        <taxon>Bacteria</taxon>
        <taxon>Pseudomonadati</taxon>
        <taxon>Bacteroidota</taxon>
        <taxon>Bacteroidia</taxon>
        <taxon>Bacteroidales</taxon>
        <taxon>Barnesiellaceae</taxon>
        <taxon>Barnesiella</taxon>
    </lineage>
</organism>
<feature type="transmembrane region" description="Helical" evidence="1">
    <location>
        <begin position="178"/>
        <end position="197"/>
    </location>
</feature>
<feature type="transmembrane region" description="Helical" evidence="1">
    <location>
        <begin position="152"/>
        <end position="172"/>
    </location>
</feature>
<feature type="transmembrane region" description="Helical" evidence="1">
    <location>
        <begin position="58"/>
        <end position="76"/>
    </location>
</feature>
<keyword evidence="1" id="KW-0812">Transmembrane</keyword>
<comment type="caution">
    <text evidence="2">The sequence shown here is derived from an EMBL/GenBank/DDBJ whole genome shotgun (WGS) entry which is preliminary data.</text>
</comment>
<keyword evidence="1" id="KW-0472">Membrane</keyword>